<proteinExistence type="predicted"/>
<protein>
    <submittedName>
        <fullName evidence="1">Uncharacterized protein</fullName>
    </submittedName>
</protein>
<dbReference type="EMBL" id="JH598070">
    <property type="status" value="NOT_ANNOTATED_CDS"/>
    <property type="molecule type" value="Genomic_DNA"/>
</dbReference>
<organism evidence="1 2">
    <name type="scientific">Hyaloperonospora arabidopsidis (strain Emoy2)</name>
    <name type="common">Downy mildew agent</name>
    <name type="synonym">Peronospora arabidopsidis</name>
    <dbReference type="NCBI Taxonomy" id="559515"/>
    <lineage>
        <taxon>Eukaryota</taxon>
        <taxon>Sar</taxon>
        <taxon>Stramenopiles</taxon>
        <taxon>Oomycota</taxon>
        <taxon>Peronosporomycetes</taxon>
        <taxon>Peronosporales</taxon>
        <taxon>Peronosporaceae</taxon>
        <taxon>Hyaloperonospora</taxon>
    </lineage>
</organism>
<accession>M4BAN5</accession>
<dbReference type="AlphaFoldDB" id="M4BAN5"/>
<keyword evidence="2" id="KW-1185">Reference proteome</keyword>
<dbReference type="VEuPathDB" id="FungiDB:HpaG803345"/>
<reference evidence="2" key="1">
    <citation type="journal article" date="2010" name="Science">
        <title>Signatures of adaptation to obligate biotrophy in the Hyaloperonospora arabidopsidis genome.</title>
        <authorList>
            <person name="Baxter L."/>
            <person name="Tripathy S."/>
            <person name="Ishaque N."/>
            <person name="Boot N."/>
            <person name="Cabral A."/>
            <person name="Kemen E."/>
            <person name="Thines M."/>
            <person name="Ah-Fong A."/>
            <person name="Anderson R."/>
            <person name="Badejoko W."/>
            <person name="Bittner-Eddy P."/>
            <person name="Boore J.L."/>
            <person name="Chibucos M.C."/>
            <person name="Coates M."/>
            <person name="Dehal P."/>
            <person name="Delehaunty K."/>
            <person name="Dong S."/>
            <person name="Downton P."/>
            <person name="Dumas B."/>
            <person name="Fabro G."/>
            <person name="Fronick C."/>
            <person name="Fuerstenberg S.I."/>
            <person name="Fulton L."/>
            <person name="Gaulin E."/>
            <person name="Govers F."/>
            <person name="Hughes L."/>
            <person name="Humphray S."/>
            <person name="Jiang R.H."/>
            <person name="Judelson H."/>
            <person name="Kamoun S."/>
            <person name="Kyung K."/>
            <person name="Meijer H."/>
            <person name="Minx P."/>
            <person name="Morris P."/>
            <person name="Nelson J."/>
            <person name="Phuntumart V."/>
            <person name="Qutob D."/>
            <person name="Rehmany A."/>
            <person name="Rougon-Cardoso A."/>
            <person name="Ryden P."/>
            <person name="Torto-Alalibo T."/>
            <person name="Studholme D."/>
            <person name="Wang Y."/>
            <person name="Win J."/>
            <person name="Wood J."/>
            <person name="Clifton S.W."/>
            <person name="Rogers J."/>
            <person name="Van den Ackerveken G."/>
            <person name="Jones J.D."/>
            <person name="McDowell J.M."/>
            <person name="Beynon J."/>
            <person name="Tyler B.M."/>
        </authorList>
    </citation>
    <scope>NUCLEOTIDE SEQUENCE [LARGE SCALE GENOMIC DNA]</scope>
    <source>
        <strain evidence="2">Emoy2</strain>
    </source>
</reference>
<dbReference type="Proteomes" id="UP000011713">
    <property type="component" value="Unassembled WGS sequence"/>
</dbReference>
<dbReference type="InParanoid" id="M4BAN5"/>
<evidence type="ECO:0000313" key="1">
    <source>
        <dbReference type="EnsemblProtists" id="HpaP803345"/>
    </source>
</evidence>
<reference evidence="1" key="2">
    <citation type="submission" date="2015-06" db="UniProtKB">
        <authorList>
            <consortium name="EnsemblProtists"/>
        </authorList>
    </citation>
    <scope>IDENTIFICATION</scope>
    <source>
        <strain evidence="1">Emoy2</strain>
    </source>
</reference>
<name>M4BAN5_HYAAE</name>
<evidence type="ECO:0000313" key="2">
    <source>
        <dbReference type="Proteomes" id="UP000011713"/>
    </source>
</evidence>
<dbReference type="EnsemblProtists" id="HpaT803345">
    <property type="protein sequence ID" value="HpaP803345"/>
    <property type="gene ID" value="HpaG803345"/>
</dbReference>
<dbReference type="HOGENOM" id="CLU_2890558_0_0_1"/>
<sequence>MVSRWSWAAVLLLVIISVTEYVLPFILAFECVTFSKLTNDEQSDLYVHAQQKSETLQAQARKS</sequence>
<dbReference type="STRING" id="559515.M4BAN5"/>